<sequence>MLRRQKSDSYFDPSIGYIGRPGHEQKTPTATPNISTATSSFLTVDDFHTGGTSSIDTGSEDDECEVLATAEENDDHEQYTEVDMPDEKHKSIATAFKSKLHLSRKSAVPFTSKRAVSVFAKLGRSQDKKEMHPQTQDETIQPTYQMAPALVDDVERDQYGFAKSSQWISLEDYDNFERLYKPIMNRRLQKWRQMMASNNGQWPQRSSKFKRYIRKGIPHELRGQAWLHYSGGEAKMQANPGVYAEYVHKAEKMGRENEYLDIIERGITNEARTKTTDLHRTFPDNIQFKTTKNTPNGDHGISKDVPAINALRRLLSAFSLYSPTIGYCQSLNYIAGLLLIFMKEEEAFWTFVALIHDILPPNIYDVTMEGANIDQNILMMLLSERCPQIWNRVSGGKSFWECEEMEGVGMPTTSLVTRHLSLKMEMGNVSEGQRTLFRVAIAIFKMNEQQILSVEDSLEVFQVVQNTPKKMVDCHKLLDTTYHKLGSTTRVSEQDLAKRRKMFKSRREERRKNAPVHSKLKRGGVAGTIIHKAMEARRFVERAKTVRR</sequence>
<dbReference type="InterPro" id="IPR035969">
    <property type="entry name" value="Rab-GAP_TBC_sf"/>
</dbReference>
<dbReference type="Gene3D" id="1.10.8.270">
    <property type="entry name" value="putative rabgap domain of human tbc1 domain family member 14 like domains"/>
    <property type="match status" value="1"/>
</dbReference>
<dbReference type="Gene3D" id="1.10.472.80">
    <property type="entry name" value="Ypt/Rab-GAP domain of gyp1p, domain 3"/>
    <property type="match status" value="1"/>
</dbReference>
<dbReference type="PANTHER" id="PTHR47219">
    <property type="entry name" value="RAB GTPASE-ACTIVATING PROTEIN 1-LIKE"/>
    <property type="match status" value="1"/>
</dbReference>
<dbReference type="OrthoDB" id="294251at2759"/>
<dbReference type="GO" id="GO:0031267">
    <property type="term" value="F:small GTPase binding"/>
    <property type="evidence" value="ECO:0007669"/>
    <property type="project" value="TreeGrafter"/>
</dbReference>
<evidence type="ECO:0000313" key="3">
    <source>
        <dbReference type="EMBL" id="KAF7725604.1"/>
    </source>
</evidence>
<evidence type="ECO:0000259" key="2">
    <source>
        <dbReference type="PROSITE" id="PS50086"/>
    </source>
</evidence>
<feature type="domain" description="Rab-GAP TBC" evidence="2">
    <location>
        <begin position="216"/>
        <end position="432"/>
    </location>
</feature>
<dbReference type="GO" id="GO:0005096">
    <property type="term" value="F:GTPase activator activity"/>
    <property type="evidence" value="ECO:0007669"/>
    <property type="project" value="TreeGrafter"/>
</dbReference>
<comment type="caution">
    <text evidence="3">The sequence shown here is derived from an EMBL/GenBank/DDBJ whole genome shotgun (WGS) entry which is preliminary data.</text>
</comment>
<dbReference type="AlphaFoldDB" id="A0A8H7BRX8"/>
<accession>A0A8H7BRX8</accession>
<name>A0A8H7BRX8_9FUNG</name>
<dbReference type="EMBL" id="JABAYA010000093">
    <property type="protein sequence ID" value="KAF7725604.1"/>
    <property type="molecule type" value="Genomic_DNA"/>
</dbReference>
<dbReference type="InterPro" id="IPR050302">
    <property type="entry name" value="Rab_GAP_TBC_domain"/>
</dbReference>
<reference evidence="3" key="1">
    <citation type="submission" date="2020-01" db="EMBL/GenBank/DDBJ databases">
        <title>Genome Sequencing of Three Apophysomyces-Like Fungal Strains Confirms a Novel Fungal Genus in the Mucoromycota with divergent Burkholderia-like Endosymbiotic Bacteria.</title>
        <authorList>
            <person name="Stajich J.E."/>
            <person name="Macias A.M."/>
            <person name="Carter-House D."/>
            <person name="Lovett B."/>
            <person name="Kasson L.R."/>
            <person name="Berry K."/>
            <person name="Grigoriev I."/>
            <person name="Chang Y."/>
            <person name="Spatafora J."/>
            <person name="Kasson M.T."/>
        </authorList>
    </citation>
    <scope>NUCLEOTIDE SEQUENCE</scope>
    <source>
        <strain evidence="3">NRRL A-21654</strain>
    </source>
</reference>
<dbReference type="InterPro" id="IPR000195">
    <property type="entry name" value="Rab-GAP-TBC_dom"/>
</dbReference>
<proteinExistence type="predicted"/>
<gene>
    <name evidence="3" type="ORF">EC973_009482</name>
</gene>
<feature type="region of interest" description="Disordered" evidence="1">
    <location>
        <begin position="1"/>
        <end position="35"/>
    </location>
</feature>
<keyword evidence="4" id="KW-1185">Reference proteome</keyword>
<dbReference type="Proteomes" id="UP000605846">
    <property type="component" value="Unassembled WGS sequence"/>
</dbReference>
<evidence type="ECO:0000256" key="1">
    <source>
        <dbReference type="SAM" id="MobiDB-lite"/>
    </source>
</evidence>
<evidence type="ECO:0000313" key="4">
    <source>
        <dbReference type="Proteomes" id="UP000605846"/>
    </source>
</evidence>
<dbReference type="Pfam" id="PF00566">
    <property type="entry name" value="RabGAP-TBC"/>
    <property type="match status" value="1"/>
</dbReference>
<organism evidence="3 4">
    <name type="scientific">Apophysomyces ossiformis</name>
    <dbReference type="NCBI Taxonomy" id="679940"/>
    <lineage>
        <taxon>Eukaryota</taxon>
        <taxon>Fungi</taxon>
        <taxon>Fungi incertae sedis</taxon>
        <taxon>Mucoromycota</taxon>
        <taxon>Mucoromycotina</taxon>
        <taxon>Mucoromycetes</taxon>
        <taxon>Mucorales</taxon>
        <taxon>Mucorineae</taxon>
        <taxon>Mucoraceae</taxon>
        <taxon>Apophysomyces</taxon>
    </lineage>
</organism>
<dbReference type="PANTHER" id="PTHR47219:SF20">
    <property type="entry name" value="TBC1 DOMAIN FAMILY MEMBER 2B"/>
    <property type="match status" value="1"/>
</dbReference>
<protein>
    <recommendedName>
        <fullName evidence="2">Rab-GAP TBC domain-containing protein</fullName>
    </recommendedName>
</protein>
<dbReference type="Gene3D" id="1.10.10.750">
    <property type="entry name" value="Ypt/Rab-GAP domain of gyp1p, domain 1"/>
    <property type="match status" value="1"/>
</dbReference>
<dbReference type="SMART" id="SM00164">
    <property type="entry name" value="TBC"/>
    <property type="match status" value="1"/>
</dbReference>
<dbReference type="PROSITE" id="PS50086">
    <property type="entry name" value="TBC_RABGAP"/>
    <property type="match status" value="1"/>
</dbReference>
<dbReference type="SUPFAM" id="SSF47923">
    <property type="entry name" value="Ypt/Rab-GAP domain of gyp1p"/>
    <property type="match status" value="2"/>
</dbReference>